<name>A0A4C1TPL4_EUMVA</name>
<comment type="caution">
    <text evidence="1">The sequence shown here is derived from an EMBL/GenBank/DDBJ whole genome shotgun (WGS) entry which is preliminary data.</text>
</comment>
<protein>
    <submittedName>
        <fullName evidence="1">Uncharacterized protein</fullName>
    </submittedName>
</protein>
<sequence>MLCSPAVRHAGAFVKRSETTRRPPATYWDASAIIKHALKVDNVPDPTLGNINRVGPILAWPIYGAKSTYASRRYSIRNIVGPSRHQTKKTQEQNASYVVAQDVERLETSPIEIVVNDGSVLEHENE</sequence>
<keyword evidence="2" id="KW-1185">Reference proteome</keyword>
<reference evidence="1 2" key="1">
    <citation type="journal article" date="2019" name="Commun. Biol.">
        <title>The bagworm genome reveals a unique fibroin gene that provides high tensile strength.</title>
        <authorList>
            <person name="Kono N."/>
            <person name="Nakamura H."/>
            <person name="Ohtoshi R."/>
            <person name="Tomita M."/>
            <person name="Numata K."/>
            <person name="Arakawa K."/>
        </authorList>
    </citation>
    <scope>NUCLEOTIDE SEQUENCE [LARGE SCALE GENOMIC DNA]</scope>
</reference>
<evidence type="ECO:0000313" key="2">
    <source>
        <dbReference type="Proteomes" id="UP000299102"/>
    </source>
</evidence>
<gene>
    <name evidence="1" type="ORF">EVAR_12506_1</name>
</gene>
<dbReference type="Proteomes" id="UP000299102">
    <property type="component" value="Unassembled WGS sequence"/>
</dbReference>
<dbReference type="AlphaFoldDB" id="A0A4C1TPL4"/>
<proteinExistence type="predicted"/>
<dbReference type="EMBL" id="BGZK01000075">
    <property type="protein sequence ID" value="GBP15920.1"/>
    <property type="molecule type" value="Genomic_DNA"/>
</dbReference>
<accession>A0A4C1TPL4</accession>
<organism evidence="1 2">
    <name type="scientific">Eumeta variegata</name>
    <name type="common">Bagworm moth</name>
    <name type="synonym">Eumeta japonica</name>
    <dbReference type="NCBI Taxonomy" id="151549"/>
    <lineage>
        <taxon>Eukaryota</taxon>
        <taxon>Metazoa</taxon>
        <taxon>Ecdysozoa</taxon>
        <taxon>Arthropoda</taxon>
        <taxon>Hexapoda</taxon>
        <taxon>Insecta</taxon>
        <taxon>Pterygota</taxon>
        <taxon>Neoptera</taxon>
        <taxon>Endopterygota</taxon>
        <taxon>Lepidoptera</taxon>
        <taxon>Glossata</taxon>
        <taxon>Ditrysia</taxon>
        <taxon>Tineoidea</taxon>
        <taxon>Psychidae</taxon>
        <taxon>Oiketicinae</taxon>
        <taxon>Eumeta</taxon>
    </lineage>
</organism>
<evidence type="ECO:0000313" key="1">
    <source>
        <dbReference type="EMBL" id="GBP15920.1"/>
    </source>
</evidence>